<feature type="domain" description="FAD/NAD(P)-binding" evidence="4">
    <location>
        <begin position="2"/>
        <end position="290"/>
    </location>
</feature>
<accession>A0A1I0DL22</accession>
<dbReference type="Gene3D" id="3.30.390.30">
    <property type="match status" value="1"/>
</dbReference>
<dbReference type="SUPFAM" id="SSF51905">
    <property type="entry name" value="FAD/NAD(P)-binding domain"/>
    <property type="match status" value="1"/>
</dbReference>
<dbReference type="Gene3D" id="3.50.50.60">
    <property type="entry name" value="FAD/NAD(P)-binding domain"/>
    <property type="match status" value="2"/>
</dbReference>
<dbReference type="EMBL" id="FOIM01000004">
    <property type="protein sequence ID" value="SET32792.1"/>
    <property type="molecule type" value="Genomic_DNA"/>
</dbReference>
<dbReference type="STRING" id="460384.SAMN05216313_104244"/>
<evidence type="ECO:0000259" key="5">
    <source>
        <dbReference type="Pfam" id="PF18267"/>
    </source>
</evidence>
<proteinExistence type="predicted"/>
<keyword evidence="2" id="KW-0285">Flavoprotein</keyword>
<dbReference type="Pfam" id="PF18267">
    <property type="entry name" value="Rubredoxin_C"/>
    <property type="match status" value="1"/>
</dbReference>
<feature type="domain" description="NADH-rubredoxin oxidoreductase C-terminal" evidence="5">
    <location>
        <begin position="312"/>
        <end position="377"/>
    </location>
</feature>
<evidence type="ECO:0000256" key="2">
    <source>
        <dbReference type="ARBA" id="ARBA00022630"/>
    </source>
</evidence>
<dbReference type="Proteomes" id="UP000198508">
    <property type="component" value="Unassembled WGS sequence"/>
</dbReference>
<keyword evidence="7" id="KW-1185">Reference proteome</keyword>
<dbReference type="RefSeq" id="WP_092361557.1">
    <property type="nucleotide sequence ID" value="NZ_DAINWJ010000015.1"/>
</dbReference>
<evidence type="ECO:0000313" key="7">
    <source>
        <dbReference type="Proteomes" id="UP000198508"/>
    </source>
</evidence>
<dbReference type="PRINTS" id="PR00411">
    <property type="entry name" value="PNDRDTASEI"/>
</dbReference>
<dbReference type="PANTHER" id="PTHR43429:SF3">
    <property type="entry name" value="NITRITE REDUCTASE [NAD(P)H]"/>
    <property type="match status" value="1"/>
</dbReference>
<dbReference type="InterPro" id="IPR036188">
    <property type="entry name" value="FAD/NAD-bd_sf"/>
</dbReference>
<protein>
    <submittedName>
        <fullName evidence="6">Pyridine nucleotide-disulphide oxidoreductase</fullName>
    </submittedName>
</protein>
<keyword evidence="3" id="KW-0274">FAD</keyword>
<evidence type="ECO:0000259" key="4">
    <source>
        <dbReference type="Pfam" id="PF07992"/>
    </source>
</evidence>
<dbReference type="InterPro" id="IPR041575">
    <property type="entry name" value="Rubredoxin_C"/>
</dbReference>
<dbReference type="PANTHER" id="PTHR43429">
    <property type="entry name" value="PYRIDINE NUCLEOTIDE-DISULFIDE OXIDOREDUCTASE DOMAIN-CONTAINING"/>
    <property type="match status" value="1"/>
</dbReference>
<dbReference type="PRINTS" id="PR00368">
    <property type="entry name" value="FADPNR"/>
</dbReference>
<organism evidence="6 7">
    <name type="scientific">Enterocloster lavalensis</name>
    <dbReference type="NCBI Taxonomy" id="460384"/>
    <lineage>
        <taxon>Bacteria</taxon>
        <taxon>Bacillati</taxon>
        <taxon>Bacillota</taxon>
        <taxon>Clostridia</taxon>
        <taxon>Lachnospirales</taxon>
        <taxon>Lachnospiraceae</taxon>
        <taxon>Enterocloster</taxon>
    </lineage>
</organism>
<gene>
    <name evidence="6" type="ORF">SAMN05216313_104244</name>
</gene>
<sequence length="410" mass="45154">MRHIIIGAGAAGISAAGEIRRLRPEDEIVVVSRDDQVHSRCMLHKYLSGERTAQGINFVPENFFEDNRIQWISGRSMTGLDCAGKRALFDGDSYLGYDRLLIATGAYYLVPPIPGFRESENVYGFRDLCDAQAIDRAAEKGSKAVIVGSGLVGMDAAYALMERGIKPAVVEMADRILPLQLDGDAAAEYQQRFEAHGCRFFLSAKAADTRRDGAGRITAVVLDDGTELECDFVIVAAGVRPEVRFLQNCGVQVDRSIQVDEYLRTTVPDVYAAGDVCGLSGIWPNAMKQGITAARNMCGLSERYEDTYAMKNTMNFFGLPALCLGDINRVGPDTQVIVEEDSRVYRKALVENGRLKAILLLGDISASGIFQYLIKNEVPLPCCDRDIFRLTFADFYGFDKESGKYLWNAG</sequence>
<evidence type="ECO:0000313" key="6">
    <source>
        <dbReference type="EMBL" id="SET32792.1"/>
    </source>
</evidence>
<dbReference type="InterPro" id="IPR016156">
    <property type="entry name" value="FAD/NAD-linked_Rdtase_dimer_sf"/>
</dbReference>
<evidence type="ECO:0000256" key="3">
    <source>
        <dbReference type="ARBA" id="ARBA00022827"/>
    </source>
</evidence>
<comment type="cofactor">
    <cofactor evidence="1">
        <name>FAD</name>
        <dbReference type="ChEBI" id="CHEBI:57692"/>
    </cofactor>
</comment>
<dbReference type="InterPro" id="IPR023753">
    <property type="entry name" value="FAD/NAD-binding_dom"/>
</dbReference>
<dbReference type="GO" id="GO:0016491">
    <property type="term" value="F:oxidoreductase activity"/>
    <property type="evidence" value="ECO:0007669"/>
    <property type="project" value="InterPro"/>
</dbReference>
<name>A0A1I0DL22_9FIRM</name>
<dbReference type="InterPro" id="IPR050260">
    <property type="entry name" value="FAD-bd_OxRdtase"/>
</dbReference>
<dbReference type="AlphaFoldDB" id="A0A1I0DL22"/>
<reference evidence="7" key="1">
    <citation type="submission" date="2016-10" db="EMBL/GenBank/DDBJ databases">
        <authorList>
            <person name="Varghese N."/>
            <person name="Submissions S."/>
        </authorList>
    </citation>
    <scope>NUCLEOTIDE SEQUENCE [LARGE SCALE GENOMIC DNA]</scope>
    <source>
        <strain evidence="7">NLAE-zl-G277</strain>
    </source>
</reference>
<dbReference type="Pfam" id="PF07992">
    <property type="entry name" value="Pyr_redox_2"/>
    <property type="match status" value="1"/>
</dbReference>
<evidence type="ECO:0000256" key="1">
    <source>
        <dbReference type="ARBA" id="ARBA00001974"/>
    </source>
</evidence>